<dbReference type="Gene3D" id="2.60.120.10">
    <property type="entry name" value="Jelly Rolls"/>
    <property type="match status" value="1"/>
</dbReference>
<evidence type="ECO:0000313" key="3">
    <source>
        <dbReference type="Proteomes" id="UP000062255"/>
    </source>
</evidence>
<evidence type="ECO:0000259" key="1">
    <source>
        <dbReference type="Pfam" id="PF07883"/>
    </source>
</evidence>
<dbReference type="EMBL" id="CP012150">
    <property type="protein sequence ID" value="AKS34184.1"/>
    <property type="molecule type" value="Genomic_DNA"/>
</dbReference>
<feature type="domain" description="Cupin type-2" evidence="1">
    <location>
        <begin position="51"/>
        <end position="121"/>
    </location>
</feature>
<gene>
    <name evidence="2" type="ORF">AFA91_22370</name>
</gene>
<dbReference type="SUPFAM" id="SSF51182">
    <property type="entry name" value="RmlC-like cupins"/>
    <property type="match status" value="1"/>
</dbReference>
<dbReference type="Proteomes" id="UP000062255">
    <property type="component" value="Chromosome"/>
</dbReference>
<organism evidence="2 3">
    <name type="scientific">Mycolicibacterium goodii</name>
    <name type="common">Mycobacterium goodii</name>
    <dbReference type="NCBI Taxonomy" id="134601"/>
    <lineage>
        <taxon>Bacteria</taxon>
        <taxon>Bacillati</taxon>
        <taxon>Actinomycetota</taxon>
        <taxon>Actinomycetes</taxon>
        <taxon>Mycobacteriales</taxon>
        <taxon>Mycobacteriaceae</taxon>
        <taxon>Mycolicibacterium</taxon>
    </lineage>
</organism>
<dbReference type="RefSeq" id="WP_049746632.1">
    <property type="nucleotide sequence ID" value="NZ_CP012150.1"/>
</dbReference>
<reference evidence="2 3" key="1">
    <citation type="submission" date="2015-07" db="EMBL/GenBank/DDBJ databases">
        <title>Complete genome sequence of Mycobacterium goodii X7B, a facultative thermophilic biodesulfurizing bacterium.</title>
        <authorList>
            <person name="Yu B."/>
            <person name="Li F."/>
            <person name="Xu P."/>
        </authorList>
    </citation>
    <scope>NUCLEOTIDE SEQUENCE [LARGE SCALE GENOMIC DNA]</scope>
    <source>
        <strain evidence="2 3">X7B</strain>
    </source>
</reference>
<dbReference type="KEGG" id="mgo:AFA91_22370"/>
<dbReference type="PANTHER" id="PTHR36440:SF1">
    <property type="entry name" value="PUTATIVE (AFU_ORTHOLOGUE AFUA_8G07350)-RELATED"/>
    <property type="match status" value="1"/>
</dbReference>
<dbReference type="STRING" id="134601.AFA91_22370"/>
<dbReference type="AlphaFoldDB" id="A0A0K0X9T5"/>
<name>A0A0K0X9T5_MYCGD</name>
<dbReference type="PATRIC" id="fig|134601.6.peg.4617"/>
<dbReference type="InterPro" id="IPR013096">
    <property type="entry name" value="Cupin_2"/>
</dbReference>
<accession>A0A0K0X9T5</accession>
<proteinExistence type="predicted"/>
<dbReference type="Pfam" id="PF07883">
    <property type="entry name" value="Cupin_2"/>
    <property type="match status" value="1"/>
</dbReference>
<evidence type="ECO:0000313" key="2">
    <source>
        <dbReference type="EMBL" id="AKS34184.1"/>
    </source>
</evidence>
<dbReference type="OrthoDB" id="9798709at2"/>
<dbReference type="PANTHER" id="PTHR36440">
    <property type="entry name" value="PUTATIVE (AFU_ORTHOLOGUE AFUA_8G07350)-RELATED"/>
    <property type="match status" value="1"/>
</dbReference>
<dbReference type="InterPro" id="IPR014710">
    <property type="entry name" value="RmlC-like_jellyroll"/>
</dbReference>
<protein>
    <submittedName>
        <fullName evidence="2">Cupin</fullName>
    </submittedName>
</protein>
<dbReference type="InterPro" id="IPR011051">
    <property type="entry name" value="RmlC_Cupin_sf"/>
</dbReference>
<dbReference type="InterPro" id="IPR053146">
    <property type="entry name" value="QDO-like"/>
</dbReference>
<sequence>MSETGNLLTDAGILANLAAGAGLPALDAAGPTVEFVTFNDDEHNQICVLRAVIPPGVAVPLHSHNDFEDFYILSGRHQVLIPGEHGLQWRDVRAGDYVRVPGDALHAHRNISDEPAVDLVITTPQIGRFFREIGRPAGSPPMTPAELGHFVATAQRYGYRLGTPEENAAVGITLPNFTS</sequence>